<proteinExistence type="predicted"/>
<evidence type="ECO:0000313" key="1">
    <source>
        <dbReference type="EMBL" id="APC41172.1"/>
    </source>
</evidence>
<dbReference type="EMBL" id="CP015756">
    <property type="protein sequence ID" value="APC41172.1"/>
    <property type="molecule type" value="Genomic_DNA"/>
</dbReference>
<organism evidence="1 2">
    <name type="scientific">Clostridium estertheticum subsp. estertheticum</name>
    <dbReference type="NCBI Taxonomy" id="1552"/>
    <lineage>
        <taxon>Bacteria</taxon>
        <taxon>Bacillati</taxon>
        <taxon>Bacillota</taxon>
        <taxon>Clostridia</taxon>
        <taxon>Eubacteriales</taxon>
        <taxon>Clostridiaceae</taxon>
        <taxon>Clostridium</taxon>
    </lineage>
</organism>
<keyword evidence="2" id="KW-1185">Reference proteome</keyword>
<accession>A0A1J0GII7</accession>
<gene>
    <name evidence="1" type="ORF">A7L45_14365</name>
</gene>
<reference evidence="2" key="1">
    <citation type="journal article" date="2016" name="Front. Microbiol.">
        <title>Complete Genome Sequence of Clostridium estertheticum DSM 8809, a Microbe Identified in Spoiled Vacuum Packed Beef.</title>
        <authorList>
            <person name="Yu Z."/>
            <person name="Gunn L."/>
            <person name="Brennan E."/>
            <person name="Reid R."/>
            <person name="Wall P.G."/>
            <person name="Gaora O.P."/>
            <person name="Hurley D."/>
            <person name="Bolton D."/>
            <person name="Fanning S."/>
        </authorList>
    </citation>
    <scope>NUCLEOTIDE SEQUENCE [LARGE SCALE GENOMIC DNA]</scope>
    <source>
        <strain evidence="2">DSM 8809</strain>
    </source>
</reference>
<name>A0A1J0GII7_9CLOT</name>
<sequence length="111" mass="13168">MNIEEHFINYKNITLIIIQTVKAEEYDKLDEIFLQRQLILDEMNTANYSKEELNKYYLKYGIEKLNKLLASEMKVKREYLLKKIKQNKKKQAGMAGYNNISAKAVFLSKKI</sequence>
<dbReference type="KEGG" id="ceu:A7L45_14365"/>
<dbReference type="AlphaFoldDB" id="A0A1J0GII7"/>
<dbReference type="STRING" id="1552.A7L45_14365"/>
<dbReference type="Proteomes" id="UP000182569">
    <property type="component" value="Chromosome"/>
</dbReference>
<evidence type="ECO:0000313" key="2">
    <source>
        <dbReference type="Proteomes" id="UP000182569"/>
    </source>
</evidence>
<protein>
    <recommendedName>
        <fullName evidence="3">Flagellar protein FliT</fullName>
    </recommendedName>
</protein>
<evidence type="ECO:0008006" key="3">
    <source>
        <dbReference type="Google" id="ProtNLM"/>
    </source>
</evidence>
<dbReference type="OrthoDB" id="1934543at2"/>